<gene>
    <name evidence="1" type="ORF">POL58_50625</name>
</gene>
<evidence type="ECO:0000313" key="1">
    <source>
        <dbReference type="EMBL" id="MDC0676089.1"/>
    </source>
</evidence>
<dbReference type="Proteomes" id="UP001217838">
    <property type="component" value="Unassembled WGS sequence"/>
</dbReference>
<keyword evidence="2" id="KW-1185">Reference proteome</keyword>
<protein>
    <submittedName>
        <fullName evidence="1">DUF2750 domain-containing protein</fullName>
    </submittedName>
</protein>
<evidence type="ECO:0000313" key="2">
    <source>
        <dbReference type="Proteomes" id="UP001217838"/>
    </source>
</evidence>
<reference evidence="1 2" key="1">
    <citation type="submission" date="2022-11" db="EMBL/GenBank/DDBJ databases">
        <title>Minimal conservation of predation-associated metabolite biosynthetic gene clusters underscores biosynthetic potential of Myxococcota including descriptions for ten novel species: Archangium lansinium sp. nov., Myxococcus landrumus sp. nov., Nannocystis bai.</title>
        <authorList>
            <person name="Ahearne A."/>
            <person name="Stevens C."/>
            <person name="Dowd S."/>
        </authorList>
    </citation>
    <scope>NUCLEOTIDE SEQUENCE [LARGE SCALE GENOMIC DNA]</scope>
    <source>
        <strain evidence="1 2">NCELM</strain>
    </source>
</reference>
<comment type="caution">
    <text evidence="1">The sequence shown here is derived from an EMBL/GenBank/DDBJ whole genome shotgun (WGS) entry which is preliminary data.</text>
</comment>
<dbReference type="Pfam" id="PF11042">
    <property type="entry name" value="DUF2750"/>
    <property type="match status" value="1"/>
</dbReference>
<accession>A0ABT5BPJ8</accession>
<dbReference type="RefSeq" id="WP_272011789.1">
    <property type="nucleotide sequence ID" value="NZ_JAQNDN010000029.1"/>
</dbReference>
<proteinExistence type="predicted"/>
<organism evidence="1 2">
    <name type="scientific">Nannocystis radixulma</name>
    <dbReference type="NCBI Taxonomy" id="2995305"/>
    <lineage>
        <taxon>Bacteria</taxon>
        <taxon>Pseudomonadati</taxon>
        <taxon>Myxococcota</taxon>
        <taxon>Polyangia</taxon>
        <taxon>Nannocystales</taxon>
        <taxon>Nannocystaceae</taxon>
        <taxon>Nannocystis</taxon>
    </lineage>
</organism>
<name>A0ABT5BPJ8_9BACT</name>
<sequence>MLQLDGKGRFSHFVKRVVDEEQAWGLWQDGWALMADSQGVTNFPLWPAEEYAKLCATKGWSEFEPKALTLESLLDELAFELKGEGVRVAVFPVPSDTAGPDQGVSVSLDELWAALRAEMEKYEL</sequence>
<dbReference type="InterPro" id="IPR021284">
    <property type="entry name" value="DUF2750"/>
</dbReference>
<dbReference type="EMBL" id="JAQNDN010000029">
    <property type="protein sequence ID" value="MDC0676089.1"/>
    <property type="molecule type" value="Genomic_DNA"/>
</dbReference>